<feature type="transmembrane region" description="Helical" evidence="7">
    <location>
        <begin position="88"/>
        <end position="115"/>
    </location>
</feature>
<evidence type="ECO:0000256" key="4">
    <source>
        <dbReference type="ARBA" id="ARBA00022989"/>
    </source>
</evidence>
<dbReference type="Proteomes" id="UP001241926">
    <property type="component" value="Unassembled WGS sequence"/>
</dbReference>
<evidence type="ECO:0000313" key="10">
    <source>
        <dbReference type="Proteomes" id="UP001241926"/>
    </source>
</evidence>
<evidence type="ECO:0000256" key="1">
    <source>
        <dbReference type="ARBA" id="ARBA00004162"/>
    </source>
</evidence>
<evidence type="ECO:0000256" key="6">
    <source>
        <dbReference type="SAM" id="MobiDB-lite"/>
    </source>
</evidence>
<feature type="transmembrane region" description="Helical" evidence="7">
    <location>
        <begin position="333"/>
        <end position="351"/>
    </location>
</feature>
<sequence length="482" mass="49367">MTDHEHAATGPGPGSGPRPGGGTGPRDGAPAAATAPGADGGSRAHGPAPAQEEGGGVQLPDRWHRDRQHKMLAGVCSGLGRQCDMDPVIFRITLAVLSATGGLGLIFYGFAWLLVPYEDEEENEVRKLLTGRVDGQALTAVLFALVGCGVFLTMMTNGGVLSFAVILSLLLAGAGYWSRQRGGADPDPLAAQAVADAPPEAKAPPVPAAYPSWWRDPIVKDGTHDGGTGYLWGPRDSRDRDIAAAVDVSLGPGYGHRPADPAARRPGPPGPRGPRWIGGWIFLLALVAGGLGTGLTWEHEPLGTSLQTGLAAALIVFGVGIAVSSFLGRTGAGSVFLAVLTAGMLAASAALPKDIGTKWIRTAWEPATVAEVEPRYDLGTGVGTLDLSGLKVAKGKTVTTRADVGVGQLKVIVPPGVTVEADINVGVGDIQLPGEDKEDVDVAPGRNKEVTLKPVKGSKAGGTIELDLNVGLGQAEVSRAAS</sequence>
<dbReference type="PANTHER" id="PTHR33885">
    <property type="entry name" value="PHAGE SHOCK PROTEIN C"/>
    <property type="match status" value="1"/>
</dbReference>
<accession>A0ABT7J1T6</accession>
<comment type="subcellular location">
    <subcellularLocation>
        <location evidence="1">Cell membrane</location>
        <topology evidence="1">Single-pass membrane protein</topology>
    </subcellularLocation>
</comment>
<dbReference type="PANTHER" id="PTHR33885:SF3">
    <property type="entry name" value="PHAGE SHOCK PROTEIN C"/>
    <property type="match status" value="1"/>
</dbReference>
<feature type="transmembrane region" description="Helical" evidence="7">
    <location>
        <begin position="277"/>
        <end position="297"/>
    </location>
</feature>
<name>A0ABT7J1T6_9ACTN</name>
<dbReference type="Pfam" id="PF04024">
    <property type="entry name" value="PspC"/>
    <property type="match status" value="1"/>
</dbReference>
<organism evidence="9 10">
    <name type="scientific">Streptomyces fuscus</name>
    <dbReference type="NCBI Taxonomy" id="3048495"/>
    <lineage>
        <taxon>Bacteria</taxon>
        <taxon>Bacillati</taxon>
        <taxon>Actinomycetota</taxon>
        <taxon>Actinomycetes</taxon>
        <taxon>Kitasatosporales</taxon>
        <taxon>Streptomycetaceae</taxon>
        <taxon>Streptomyces</taxon>
    </lineage>
</organism>
<protein>
    <submittedName>
        <fullName evidence="9">PspC domain-containing protein</fullName>
    </submittedName>
</protein>
<dbReference type="InterPro" id="IPR052027">
    <property type="entry name" value="PspC"/>
</dbReference>
<evidence type="ECO:0000313" key="9">
    <source>
        <dbReference type="EMBL" id="MDL2077717.1"/>
    </source>
</evidence>
<evidence type="ECO:0000259" key="8">
    <source>
        <dbReference type="Pfam" id="PF04024"/>
    </source>
</evidence>
<dbReference type="InterPro" id="IPR007168">
    <property type="entry name" value="Phageshock_PspC_N"/>
</dbReference>
<evidence type="ECO:0000256" key="5">
    <source>
        <dbReference type="ARBA" id="ARBA00023136"/>
    </source>
</evidence>
<evidence type="ECO:0000256" key="7">
    <source>
        <dbReference type="SAM" id="Phobius"/>
    </source>
</evidence>
<keyword evidence="2" id="KW-1003">Cell membrane</keyword>
<feature type="domain" description="Phage shock protein PspC N-terminal" evidence="8">
    <location>
        <begin position="62"/>
        <end position="118"/>
    </location>
</feature>
<feature type="transmembrane region" description="Helical" evidence="7">
    <location>
        <begin position="135"/>
        <end position="153"/>
    </location>
</feature>
<feature type="compositionally biased region" description="Gly residues" evidence="6">
    <location>
        <begin position="11"/>
        <end position="25"/>
    </location>
</feature>
<gene>
    <name evidence="9" type="ORF">QNN03_14850</name>
</gene>
<keyword evidence="3 7" id="KW-0812">Transmembrane</keyword>
<dbReference type="RefSeq" id="WP_250743970.1">
    <property type="nucleotide sequence ID" value="NZ_JASJUS010000012.1"/>
</dbReference>
<keyword evidence="4 7" id="KW-1133">Transmembrane helix</keyword>
<proteinExistence type="predicted"/>
<evidence type="ECO:0000256" key="3">
    <source>
        <dbReference type="ARBA" id="ARBA00022692"/>
    </source>
</evidence>
<dbReference type="EMBL" id="JASJUS010000012">
    <property type="protein sequence ID" value="MDL2077717.1"/>
    <property type="molecule type" value="Genomic_DNA"/>
</dbReference>
<keyword evidence="10" id="KW-1185">Reference proteome</keyword>
<comment type="caution">
    <text evidence="9">The sequence shown here is derived from an EMBL/GenBank/DDBJ whole genome shotgun (WGS) entry which is preliminary data.</text>
</comment>
<feature type="region of interest" description="Disordered" evidence="6">
    <location>
        <begin position="1"/>
        <end position="61"/>
    </location>
</feature>
<reference evidence="9 10" key="1">
    <citation type="submission" date="2023-05" db="EMBL/GenBank/DDBJ databases">
        <title>Streptomyces fuscus sp. nov., a brown-black pigment producing actinomyces isolated from dry sand of Sea duck farm.</title>
        <authorList>
            <person name="Xie J."/>
            <person name="Shen N."/>
        </authorList>
    </citation>
    <scope>NUCLEOTIDE SEQUENCE [LARGE SCALE GENOMIC DNA]</scope>
    <source>
        <strain evidence="9 10">GXMU-J15</strain>
    </source>
</reference>
<feature type="transmembrane region" description="Helical" evidence="7">
    <location>
        <begin position="309"/>
        <end position="327"/>
    </location>
</feature>
<evidence type="ECO:0000256" key="2">
    <source>
        <dbReference type="ARBA" id="ARBA00022475"/>
    </source>
</evidence>
<feature type="compositionally biased region" description="Low complexity" evidence="6">
    <location>
        <begin position="26"/>
        <end position="37"/>
    </location>
</feature>
<feature type="transmembrane region" description="Helical" evidence="7">
    <location>
        <begin position="160"/>
        <end position="178"/>
    </location>
</feature>
<keyword evidence="5 7" id="KW-0472">Membrane</keyword>